<dbReference type="EMBL" id="JAKNGE010000007">
    <property type="protein sequence ID" value="MCG4745201.1"/>
    <property type="molecule type" value="Genomic_DNA"/>
</dbReference>
<dbReference type="Pfam" id="PF02602">
    <property type="entry name" value="HEM4"/>
    <property type="match status" value="1"/>
</dbReference>
<sequence>MDRLGCVYLVGAGPGDPGLMTLKGRELLSLCDVVVYDHLASERFLDWVPENCRKIYVGKQAGHHSMKQEEINGILVELALSGRTVVRLKGGDPFVFGRGGEEVLALEKHGIPYETVPGVTSAVAVPESAGIPVTHRAVSRSFHVITGHTQAGTECLPPDFGVYGTLPGTLVFLMGLGQLPKIVQQLIDSGKSSDTPAAVIENGTLPGERVIRAPLAQISSRVREAGLGTPAVIVVGDTAAYEMKYRTEGPLAGKRVGITGTEQFAGKLAAALSEQGAQVSWLINMKVEDHIDEAPMQTAYRNLSDYTWLVFTSANGVRLFFQGLFKDGRDYRCLGHVKFAVIGDGTGRELSGYGFNADYMPDTYCAKALADGLVQVAGPGDRLLIARSGGGSPVLTQTLLDAGIRFDDIVLYEVSGRQASSFRPEQEMRLDYITFASASGVRAFFDCMDKAGTGDTANKALGPAGSLKDIRLVCIGAVTAHELERQGYRADITAGQYHIEGLVQAIIKDSFV</sequence>
<evidence type="ECO:0000256" key="3">
    <source>
        <dbReference type="ARBA" id="ARBA00022679"/>
    </source>
</evidence>
<dbReference type="PANTHER" id="PTHR45790">
    <property type="entry name" value="SIROHEME SYNTHASE-RELATED"/>
    <property type="match status" value="1"/>
</dbReference>
<evidence type="ECO:0000256" key="2">
    <source>
        <dbReference type="ARBA" id="ARBA00022603"/>
    </source>
</evidence>
<dbReference type="CDD" id="cd06578">
    <property type="entry name" value="HemD"/>
    <property type="match status" value="1"/>
</dbReference>
<protein>
    <recommendedName>
        <fullName evidence="1">uroporphyrinogen-III C-methyltransferase</fullName>
        <ecNumber evidence="1">2.1.1.107</ecNumber>
    </recommendedName>
</protein>
<dbReference type="InterPro" id="IPR036108">
    <property type="entry name" value="4pyrrol_syn_uPrphyn_synt_sf"/>
</dbReference>
<keyword evidence="3 8" id="KW-0808">Transferase</keyword>
<dbReference type="GO" id="GO:0004851">
    <property type="term" value="F:uroporphyrin-III C-methyltransferase activity"/>
    <property type="evidence" value="ECO:0007669"/>
    <property type="project" value="UniProtKB-EC"/>
</dbReference>
<reference evidence="8" key="3">
    <citation type="submission" date="2022-01" db="EMBL/GenBank/DDBJ databases">
        <title>Collection of gut derived symbiotic bacterial strains cultured from healthy donors.</title>
        <authorList>
            <person name="Lin H."/>
            <person name="Kohout C."/>
            <person name="Waligurski E."/>
            <person name="Pamer E.G."/>
        </authorList>
    </citation>
    <scope>NUCLEOTIDE SEQUENCE</scope>
    <source>
        <strain evidence="8">DFI.6.55</strain>
    </source>
</reference>
<dbReference type="InterPro" id="IPR050161">
    <property type="entry name" value="Siro_Cobalamin_biosynth"/>
</dbReference>
<dbReference type="GO" id="GO:0019354">
    <property type="term" value="P:siroheme biosynthetic process"/>
    <property type="evidence" value="ECO:0007669"/>
    <property type="project" value="InterPro"/>
</dbReference>
<reference evidence="9 10" key="1">
    <citation type="journal article" date="2020" name="Cell Host Microbe">
        <title>Functional and Genomic Variation between Human-Derived Isolates of Lachnospiraceae Reveals Inter- and Intra-Species Diversity.</title>
        <authorList>
            <person name="Sorbara M.T."/>
            <person name="Littmann E.R."/>
            <person name="Fontana E."/>
            <person name="Moody T.U."/>
            <person name="Kohout C.E."/>
            <person name="Gjonbalaj M."/>
            <person name="Eaton V."/>
            <person name="Seok R."/>
            <person name="Leiner I.M."/>
            <person name="Pamer E.G."/>
        </authorList>
    </citation>
    <scope>NUCLEOTIDE SEQUENCE [LARGE SCALE GENOMIC DNA]</scope>
    <source>
        <strain evidence="9 10">MSK.1.17</strain>
    </source>
</reference>
<evidence type="ECO:0000313" key="9">
    <source>
        <dbReference type="EMBL" id="NSJ49077.1"/>
    </source>
</evidence>
<proteinExistence type="predicted"/>
<reference evidence="9" key="2">
    <citation type="submission" date="2020-02" db="EMBL/GenBank/DDBJ databases">
        <authorList>
            <person name="Littmann E."/>
            <person name="Sorbara M."/>
        </authorList>
    </citation>
    <scope>NUCLEOTIDE SEQUENCE</scope>
    <source>
        <strain evidence="9">MSK.1.17</strain>
    </source>
</reference>
<evidence type="ECO:0000313" key="8">
    <source>
        <dbReference type="EMBL" id="MCG4745201.1"/>
    </source>
</evidence>
<evidence type="ECO:0000313" key="10">
    <source>
        <dbReference type="Proteomes" id="UP000669239"/>
    </source>
</evidence>
<evidence type="ECO:0000256" key="5">
    <source>
        <dbReference type="ARBA" id="ARBA00023244"/>
    </source>
</evidence>
<dbReference type="Proteomes" id="UP000669239">
    <property type="component" value="Unassembled WGS sequence"/>
</dbReference>
<dbReference type="EMBL" id="JAAITT010000012">
    <property type="protein sequence ID" value="NSJ49077.1"/>
    <property type="molecule type" value="Genomic_DNA"/>
</dbReference>
<keyword evidence="4" id="KW-0949">S-adenosyl-L-methionine</keyword>
<dbReference type="CDD" id="cd11642">
    <property type="entry name" value="SUMT"/>
    <property type="match status" value="1"/>
</dbReference>
<keyword evidence="2 8" id="KW-0489">Methyltransferase</keyword>
<dbReference type="InterPro" id="IPR014776">
    <property type="entry name" value="4pyrrole_Mease_sub2"/>
</dbReference>
<dbReference type="GO" id="GO:0032259">
    <property type="term" value="P:methylation"/>
    <property type="evidence" value="ECO:0007669"/>
    <property type="project" value="UniProtKB-KW"/>
</dbReference>
<comment type="caution">
    <text evidence="8">The sequence shown here is derived from an EMBL/GenBank/DDBJ whole genome shotgun (WGS) entry which is preliminary data.</text>
</comment>
<dbReference type="Pfam" id="PF00590">
    <property type="entry name" value="TP_methylase"/>
    <property type="match status" value="1"/>
</dbReference>
<evidence type="ECO:0000259" key="7">
    <source>
        <dbReference type="Pfam" id="PF02602"/>
    </source>
</evidence>
<dbReference type="Gene3D" id="3.40.50.10090">
    <property type="match status" value="2"/>
</dbReference>
<accession>A0AAW5BY83</accession>
<evidence type="ECO:0000313" key="11">
    <source>
        <dbReference type="Proteomes" id="UP001299608"/>
    </source>
</evidence>
<evidence type="ECO:0000256" key="4">
    <source>
        <dbReference type="ARBA" id="ARBA00022691"/>
    </source>
</evidence>
<dbReference type="InterPro" id="IPR035996">
    <property type="entry name" value="4pyrrol_Methylase_sf"/>
</dbReference>
<dbReference type="SUPFAM" id="SSF69618">
    <property type="entry name" value="HemD-like"/>
    <property type="match status" value="1"/>
</dbReference>
<dbReference type="GO" id="GO:0004852">
    <property type="term" value="F:uroporphyrinogen-III synthase activity"/>
    <property type="evidence" value="ECO:0007669"/>
    <property type="project" value="InterPro"/>
</dbReference>
<dbReference type="NCBIfam" id="NF004790">
    <property type="entry name" value="PRK06136.1"/>
    <property type="match status" value="1"/>
</dbReference>
<dbReference type="InterPro" id="IPR003754">
    <property type="entry name" value="4pyrrol_synth_uPrphyn_synth"/>
</dbReference>
<organism evidence="8 11">
    <name type="scientific">Enterocloster aldenensis</name>
    <dbReference type="NCBI Taxonomy" id="358742"/>
    <lineage>
        <taxon>Bacteria</taxon>
        <taxon>Bacillati</taxon>
        <taxon>Bacillota</taxon>
        <taxon>Clostridia</taxon>
        <taxon>Lachnospirales</taxon>
        <taxon>Lachnospiraceae</taxon>
        <taxon>Enterocloster</taxon>
    </lineage>
</organism>
<dbReference type="SUPFAM" id="SSF53790">
    <property type="entry name" value="Tetrapyrrole methylase"/>
    <property type="match status" value="1"/>
</dbReference>
<dbReference type="InterPro" id="IPR006366">
    <property type="entry name" value="CobA/CysG_C"/>
</dbReference>
<gene>
    <name evidence="8" type="primary">cobA</name>
    <name evidence="9" type="ORF">G5B36_10240</name>
    <name evidence="8" type="ORF">L0N08_07245</name>
</gene>
<dbReference type="PANTHER" id="PTHR45790:SF3">
    <property type="entry name" value="S-ADENOSYL-L-METHIONINE-DEPENDENT UROPORPHYRINOGEN III METHYLTRANSFERASE, CHLOROPLASTIC"/>
    <property type="match status" value="1"/>
</dbReference>
<dbReference type="InterPro" id="IPR003043">
    <property type="entry name" value="Uropor_MeTrfase_CS"/>
</dbReference>
<feature type="domain" description="Tetrapyrrole biosynthesis uroporphyrinogen III synthase" evidence="7">
    <location>
        <begin position="267"/>
        <end position="504"/>
    </location>
</feature>
<dbReference type="FunFam" id="3.40.1010.10:FF:000001">
    <property type="entry name" value="Siroheme synthase"/>
    <property type="match status" value="1"/>
</dbReference>
<dbReference type="RefSeq" id="WP_165641473.1">
    <property type="nucleotide sequence ID" value="NZ_JAAITT010000012.1"/>
</dbReference>
<dbReference type="Gene3D" id="3.40.1010.10">
    <property type="entry name" value="Cobalt-precorrin-4 Transmethylase, Domain 1"/>
    <property type="match status" value="1"/>
</dbReference>
<dbReference type="AlphaFoldDB" id="A0AAW5BY83"/>
<keyword evidence="10" id="KW-1185">Reference proteome</keyword>
<evidence type="ECO:0000256" key="1">
    <source>
        <dbReference type="ARBA" id="ARBA00012162"/>
    </source>
</evidence>
<name>A0AAW5BY83_9FIRM</name>
<dbReference type="EC" id="2.1.1.107" evidence="1"/>
<dbReference type="InterPro" id="IPR014777">
    <property type="entry name" value="4pyrrole_Mease_sub1"/>
</dbReference>
<feature type="domain" description="Tetrapyrrole methylase" evidence="6">
    <location>
        <begin position="7"/>
        <end position="218"/>
    </location>
</feature>
<dbReference type="FunFam" id="3.30.950.10:FF:000001">
    <property type="entry name" value="Siroheme synthase"/>
    <property type="match status" value="1"/>
</dbReference>
<evidence type="ECO:0000259" key="6">
    <source>
        <dbReference type="Pfam" id="PF00590"/>
    </source>
</evidence>
<dbReference type="InterPro" id="IPR000878">
    <property type="entry name" value="4pyrrol_Mease"/>
</dbReference>
<dbReference type="NCBIfam" id="TIGR01469">
    <property type="entry name" value="cobA_cysG_Cterm"/>
    <property type="match status" value="1"/>
</dbReference>
<keyword evidence="5" id="KW-0627">Porphyrin biosynthesis</keyword>
<dbReference type="PROSITE" id="PS00839">
    <property type="entry name" value="SUMT_1"/>
    <property type="match status" value="1"/>
</dbReference>
<dbReference type="Gene3D" id="3.30.950.10">
    <property type="entry name" value="Methyltransferase, Cobalt-precorrin-4 Transmethylase, Domain 2"/>
    <property type="match status" value="1"/>
</dbReference>
<dbReference type="Proteomes" id="UP001299608">
    <property type="component" value="Unassembled WGS sequence"/>
</dbReference>